<name>A0A8H4VRW9_9AGAR</name>
<dbReference type="AlphaFoldDB" id="A0A8H4VRW9"/>
<gene>
    <name evidence="1" type="ORF">D9613_012665</name>
</gene>
<proteinExistence type="predicted"/>
<accession>A0A8H4VRW9</accession>
<dbReference type="EMBL" id="JAACJL010000019">
    <property type="protein sequence ID" value="KAF4618090.1"/>
    <property type="molecule type" value="Genomic_DNA"/>
</dbReference>
<evidence type="ECO:0000313" key="2">
    <source>
        <dbReference type="Proteomes" id="UP000521872"/>
    </source>
</evidence>
<dbReference type="Proteomes" id="UP000521872">
    <property type="component" value="Unassembled WGS sequence"/>
</dbReference>
<evidence type="ECO:0000313" key="1">
    <source>
        <dbReference type="EMBL" id="KAF4618090.1"/>
    </source>
</evidence>
<keyword evidence="2" id="KW-1185">Reference proteome</keyword>
<reference evidence="1 2" key="1">
    <citation type="submission" date="2019-12" db="EMBL/GenBank/DDBJ databases">
        <authorList>
            <person name="Floudas D."/>
            <person name="Bentzer J."/>
            <person name="Ahren D."/>
            <person name="Johansson T."/>
            <person name="Persson P."/>
            <person name="Tunlid A."/>
        </authorList>
    </citation>
    <scope>NUCLEOTIDE SEQUENCE [LARGE SCALE GENOMIC DNA]</scope>
    <source>
        <strain evidence="1 2">CBS 102.39</strain>
    </source>
</reference>
<protein>
    <submittedName>
        <fullName evidence="1">Uncharacterized protein</fullName>
    </submittedName>
</protein>
<sequence>MDGLWDVHSSRSLIAGPRMICPSSASLLASFCVRAEPSHVSLWDDVFVTEQTIWATSLIREDEVQLFGGLKGFGTTLSGSTSTAMLKAITYGRRIHDVTRSGPPPLYWSALPQSADFLIERPGLPSPHLPQSTVIAKTSSRRDLQLC</sequence>
<organism evidence="1 2">
    <name type="scientific">Agrocybe pediades</name>
    <dbReference type="NCBI Taxonomy" id="84607"/>
    <lineage>
        <taxon>Eukaryota</taxon>
        <taxon>Fungi</taxon>
        <taxon>Dikarya</taxon>
        <taxon>Basidiomycota</taxon>
        <taxon>Agaricomycotina</taxon>
        <taxon>Agaricomycetes</taxon>
        <taxon>Agaricomycetidae</taxon>
        <taxon>Agaricales</taxon>
        <taxon>Agaricineae</taxon>
        <taxon>Strophariaceae</taxon>
        <taxon>Agrocybe</taxon>
    </lineage>
</organism>
<comment type="caution">
    <text evidence="1">The sequence shown here is derived from an EMBL/GenBank/DDBJ whole genome shotgun (WGS) entry which is preliminary data.</text>
</comment>